<evidence type="ECO:0000313" key="3">
    <source>
        <dbReference type="EMBL" id="RUS96813.1"/>
    </source>
</evidence>
<gene>
    <name evidence="3" type="ORF">DSM107003_22190</name>
</gene>
<evidence type="ECO:0000313" key="4">
    <source>
        <dbReference type="Proteomes" id="UP000276103"/>
    </source>
</evidence>
<dbReference type="GO" id="GO:0003677">
    <property type="term" value="F:DNA binding"/>
    <property type="evidence" value="ECO:0007669"/>
    <property type="project" value="InterPro"/>
</dbReference>
<evidence type="ECO:0000256" key="2">
    <source>
        <dbReference type="ARBA" id="ARBA00022649"/>
    </source>
</evidence>
<dbReference type="Proteomes" id="UP000276103">
    <property type="component" value="Unassembled WGS sequence"/>
</dbReference>
<organism evidence="3 4">
    <name type="scientific">Trichormus variabilis SAG 1403-4b</name>
    <dbReference type="NCBI Taxonomy" id="447716"/>
    <lineage>
        <taxon>Bacteria</taxon>
        <taxon>Bacillati</taxon>
        <taxon>Cyanobacteriota</taxon>
        <taxon>Cyanophyceae</taxon>
        <taxon>Nostocales</taxon>
        <taxon>Nostocaceae</taxon>
        <taxon>Trichormus</taxon>
    </lineage>
</organism>
<sequence length="147" mass="16291">MVNSVYVPQRGDIVKLNCGTAKPISVDLIKRIQTLIKSEMSFADIAETLNSEVTPKGHEQMDYRPFLVISPLAYNRMASLIVVCPITNSIKGLSFEVPLSEGLNTKGVVLADQVKSLSWTTRKVLFVETVTEDLIEEVQARIEALIL</sequence>
<dbReference type="PANTHER" id="PTHR33988">
    <property type="entry name" value="ENDORIBONUCLEASE MAZF-RELATED"/>
    <property type="match status" value="1"/>
</dbReference>
<protein>
    <recommendedName>
        <fullName evidence="5">mRNA-degrading endonuclease</fullName>
    </recommendedName>
</protein>
<dbReference type="PANTHER" id="PTHR33988:SF3">
    <property type="entry name" value="ENDORIBONUCLEASE TOXIN CHPB-RELATED"/>
    <property type="match status" value="1"/>
</dbReference>
<dbReference type="InterPro" id="IPR003477">
    <property type="entry name" value="PemK-like"/>
</dbReference>
<accession>A0A433USI8</accession>
<dbReference type="RefSeq" id="WP_127054007.1">
    <property type="nucleotide sequence ID" value="NZ_RSCM01000006.1"/>
</dbReference>
<keyword evidence="4" id="KW-1185">Reference proteome</keyword>
<dbReference type="GO" id="GO:0006402">
    <property type="term" value="P:mRNA catabolic process"/>
    <property type="evidence" value="ECO:0007669"/>
    <property type="project" value="TreeGrafter"/>
</dbReference>
<dbReference type="GO" id="GO:0004521">
    <property type="term" value="F:RNA endonuclease activity"/>
    <property type="evidence" value="ECO:0007669"/>
    <property type="project" value="TreeGrafter"/>
</dbReference>
<dbReference type="AlphaFoldDB" id="A0A433USI8"/>
<evidence type="ECO:0008006" key="5">
    <source>
        <dbReference type="Google" id="ProtNLM"/>
    </source>
</evidence>
<name>A0A433USI8_ANAVA</name>
<dbReference type="EMBL" id="RSCM01000006">
    <property type="protein sequence ID" value="RUS96813.1"/>
    <property type="molecule type" value="Genomic_DNA"/>
</dbReference>
<comment type="caution">
    <text evidence="3">The sequence shown here is derived from an EMBL/GenBank/DDBJ whole genome shotgun (WGS) entry which is preliminary data.</text>
</comment>
<reference evidence="3 4" key="1">
    <citation type="journal article" date="2019" name="Genome Biol. Evol.">
        <title>Day and night: Metabolic profiles and evolutionary relationships of six axenic non-marine cyanobacteria.</title>
        <authorList>
            <person name="Will S.E."/>
            <person name="Henke P."/>
            <person name="Boedeker C."/>
            <person name="Huang S."/>
            <person name="Brinkmann H."/>
            <person name="Rohde M."/>
            <person name="Jarek M."/>
            <person name="Friedl T."/>
            <person name="Seufert S."/>
            <person name="Schumacher M."/>
            <person name="Overmann J."/>
            <person name="Neumann-Schaal M."/>
            <person name="Petersen J."/>
        </authorList>
    </citation>
    <scope>NUCLEOTIDE SEQUENCE [LARGE SCALE GENOMIC DNA]</scope>
    <source>
        <strain evidence="3 4">SAG 1403-4b</strain>
    </source>
</reference>
<dbReference type="Pfam" id="PF02452">
    <property type="entry name" value="PemK_toxin"/>
    <property type="match status" value="1"/>
</dbReference>
<proteinExistence type="inferred from homology"/>
<dbReference type="GO" id="GO:0016075">
    <property type="term" value="P:rRNA catabolic process"/>
    <property type="evidence" value="ECO:0007669"/>
    <property type="project" value="TreeGrafter"/>
</dbReference>
<dbReference type="InterPro" id="IPR011067">
    <property type="entry name" value="Plasmid_toxin/cell-grow_inhib"/>
</dbReference>
<keyword evidence="2" id="KW-1277">Toxin-antitoxin system</keyword>
<evidence type="ECO:0000256" key="1">
    <source>
        <dbReference type="ARBA" id="ARBA00007521"/>
    </source>
</evidence>
<comment type="similarity">
    <text evidence="1">Belongs to the PemK/MazF family.</text>
</comment>
<dbReference type="Gene3D" id="2.30.30.110">
    <property type="match status" value="1"/>
</dbReference>
<dbReference type="OrthoDB" id="9808744at2"/>
<dbReference type="SUPFAM" id="SSF50118">
    <property type="entry name" value="Cell growth inhibitor/plasmid maintenance toxic component"/>
    <property type="match status" value="1"/>
</dbReference>